<evidence type="ECO:0000256" key="1">
    <source>
        <dbReference type="SAM" id="MobiDB-lite"/>
    </source>
</evidence>
<evidence type="ECO:0000313" key="3">
    <source>
        <dbReference type="Proteomes" id="UP000249218"/>
    </source>
</evidence>
<reference evidence="2 3" key="1">
    <citation type="journal article" date="2017" name="BMC Biol.">
        <title>Genomic innovations, transcriptional plasticity and gene loss underlying the evolution and divergence of two highly polyphagous and invasive Helicoverpa pest species.</title>
        <authorList>
            <person name="Pearce S.L."/>
            <person name="Clarke D.F."/>
            <person name="East P.D."/>
            <person name="Elfekih S."/>
            <person name="Gordon K.H."/>
            <person name="Jermiin L.S."/>
            <person name="McGaughran A."/>
            <person name="Oakeshott J.G."/>
            <person name="Papanikolaou A."/>
            <person name="Perera O.P."/>
            <person name="Rane R.V."/>
            <person name="Richards S."/>
            <person name="Tay W.T."/>
            <person name="Walsh T.K."/>
            <person name="Anderson A."/>
            <person name="Anderson C.J."/>
            <person name="Asgari S."/>
            <person name="Board P.G."/>
            <person name="Bretschneider A."/>
            <person name="Campbell P.M."/>
            <person name="Chertemps T."/>
            <person name="Christeller J.T."/>
            <person name="Coppin C.W."/>
            <person name="Downes S.J."/>
            <person name="Duan G."/>
            <person name="Farnsworth C.A."/>
            <person name="Good R.T."/>
            <person name="Han L.B."/>
            <person name="Han Y.C."/>
            <person name="Hatje K."/>
            <person name="Horne I."/>
            <person name="Huang Y.P."/>
            <person name="Hughes D.S."/>
            <person name="Jacquin-Joly E."/>
            <person name="James W."/>
            <person name="Jhangiani S."/>
            <person name="Kollmar M."/>
            <person name="Kuwar S.S."/>
            <person name="Li S."/>
            <person name="Liu N.Y."/>
            <person name="Maibeche M.T."/>
            <person name="Miller J.R."/>
            <person name="Montagne N."/>
            <person name="Perry T."/>
            <person name="Qu J."/>
            <person name="Song S.V."/>
            <person name="Sutton G.G."/>
            <person name="Vogel H."/>
            <person name="Walenz B.P."/>
            <person name="Xu W."/>
            <person name="Zhang H.J."/>
            <person name="Zou Z."/>
            <person name="Batterham P."/>
            <person name="Edwards O.R."/>
            <person name="Feyereisen R."/>
            <person name="Gibbs R.A."/>
            <person name="Heckel D.G."/>
            <person name="McGrath A."/>
            <person name="Robin C."/>
            <person name="Scherer S.E."/>
            <person name="Worley K.C."/>
            <person name="Wu Y.D."/>
        </authorList>
    </citation>
    <scope>NUCLEOTIDE SEQUENCE [LARGE SCALE GENOMIC DNA]</scope>
    <source>
        <strain evidence="2">Harm_GR_Male_#8</strain>
        <tissue evidence="2">Whole organism</tissue>
    </source>
</reference>
<keyword evidence="3" id="KW-1185">Reference proteome</keyword>
<evidence type="ECO:0000313" key="2">
    <source>
        <dbReference type="EMBL" id="PZC75695.1"/>
    </source>
</evidence>
<organism evidence="2 3">
    <name type="scientific">Helicoverpa armigera</name>
    <name type="common">Cotton bollworm</name>
    <name type="synonym">Heliothis armigera</name>
    <dbReference type="NCBI Taxonomy" id="29058"/>
    <lineage>
        <taxon>Eukaryota</taxon>
        <taxon>Metazoa</taxon>
        <taxon>Ecdysozoa</taxon>
        <taxon>Arthropoda</taxon>
        <taxon>Hexapoda</taxon>
        <taxon>Insecta</taxon>
        <taxon>Pterygota</taxon>
        <taxon>Neoptera</taxon>
        <taxon>Endopterygota</taxon>
        <taxon>Lepidoptera</taxon>
        <taxon>Glossata</taxon>
        <taxon>Ditrysia</taxon>
        <taxon>Noctuoidea</taxon>
        <taxon>Noctuidae</taxon>
        <taxon>Heliothinae</taxon>
        <taxon>Helicoverpa</taxon>
    </lineage>
</organism>
<name>A0A2W1BQ53_HELAM</name>
<feature type="region of interest" description="Disordered" evidence="1">
    <location>
        <begin position="1"/>
        <end position="54"/>
    </location>
</feature>
<accession>A0A2W1BQ53</accession>
<gene>
    <name evidence="2" type="primary">HaOG205727</name>
    <name evidence="2" type="ORF">B5X24_HaOG205727</name>
</gene>
<proteinExistence type="predicted"/>
<dbReference type="AlphaFoldDB" id="A0A2W1BQ53"/>
<sequence length="80" mass="9387">MQNRAKRGPAPHRTAPRRAAPHRVAPRAGDTRSSHYAQQKKWRTRRRTDNDSLRRENVRLCAKLLKHDLFCKFPELAAEM</sequence>
<dbReference type="Proteomes" id="UP000249218">
    <property type="component" value="Unassembled WGS sequence"/>
</dbReference>
<dbReference type="EMBL" id="KZ149985">
    <property type="protein sequence ID" value="PZC75695.1"/>
    <property type="molecule type" value="Genomic_DNA"/>
</dbReference>
<feature type="compositionally biased region" description="Basic residues" evidence="1">
    <location>
        <begin position="1"/>
        <end position="25"/>
    </location>
</feature>
<protein>
    <submittedName>
        <fullName evidence="2">Uncharacterized protein</fullName>
    </submittedName>
</protein>